<sequence>MDERIATVIRFAGWHNISPETATTEQIVEWRAEGGTWSPNSRWTYYTALNAWFVWLQKAGHRVDNPMITTESPKRIKGHPHP</sequence>
<dbReference type="STRING" id="228230.RMCC_0001"/>
<dbReference type="InterPro" id="IPR044068">
    <property type="entry name" value="CB"/>
</dbReference>
<evidence type="ECO:0000313" key="4">
    <source>
        <dbReference type="Proteomes" id="UP000069443"/>
    </source>
</evidence>
<protein>
    <submittedName>
        <fullName evidence="3">Gp33</fullName>
    </submittedName>
</protein>
<feature type="non-terminal residue" evidence="3">
    <location>
        <position position="82"/>
    </location>
</feature>
<evidence type="ECO:0000313" key="3">
    <source>
        <dbReference type="EMBL" id="GAS93034.1"/>
    </source>
</evidence>
<gene>
    <name evidence="3" type="ORF">RMCC_0001</name>
</gene>
<evidence type="ECO:0000256" key="1">
    <source>
        <dbReference type="PROSITE-ProRule" id="PRU01248"/>
    </source>
</evidence>
<feature type="domain" description="Core-binding (CB)" evidence="2">
    <location>
        <begin position="1"/>
        <end position="57"/>
    </location>
</feature>
<organism evidence="3 4">
    <name type="scientific">Mycolicibacterium canariasense</name>
    <name type="common">Mycobacterium canariasense</name>
    <dbReference type="NCBI Taxonomy" id="228230"/>
    <lineage>
        <taxon>Bacteria</taxon>
        <taxon>Bacillati</taxon>
        <taxon>Actinomycetota</taxon>
        <taxon>Actinomycetes</taxon>
        <taxon>Mycobacteriales</taxon>
        <taxon>Mycobacteriaceae</taxon>
        <taxon>Mycolicibacterium</taxon>
    </lineage>
</organism>
<reference evidence="4" key="1">
    <citation type="journal article" date="2016" name="Genome Announc.">
        <title>Draft Genome Sequences of Five Rapidly Growing Mycobacterium Species, M. thermoresistibile, M. fortuitum subsp. acetamidolyticum, M. canariasense, M. brisbanense, and M. novocastrense.</title>
        <authorList>
            <person name="Katahira K."/>
            <person name="Ogura Y."/>
            <person name="Gotoh Y."/>
            <person name="Hayashi T."/>
        </authorList>
    </citation>
    <scope>NUCLEOTIDE SEQUENCE [LARGE SCALE GENOMIC DNA]</scope>
    <source>
        <strain evidence="4">JCM15298</strain>
    </source>
</reference>
<keyword evidence="1" id="KW-0238">DNA-binding</keyword>
<reference evidence="4" key="2">
    <citation type="submission" date="2016-02" db="EMBL/GenBank/DDBJ databases">
        <title>Draft genome sequence of five rapidly growing Mycobacterium species.</title>
        <authorList>
            <person name="Katahira K."/>
            <person name="Gotou Y."/>
            <person name="Iida K."/>
            <person name="Ogura Y."/>
            <person name="Hayashi T."/>
        </authorList>
    </citation>
    <scope>NUCLEOTIDE SEQUENCE [LARGE SCALE GENOMIC DNA]</scope>
    <source>
        <strain evidence="4">JCM15298</strain>
    </source>
</reference>
<dbReference type="AlphaFoldDB" id="A0A117I8C9"/>
<keyword evidence="4" id="KW-1185">Reference proteome</keyword>
<dbReference type="Proteomes" id="UP000069443">
    <property type="component" value="Unassembled WGS sequence"/>
</dbReference>
<dbReference type="EMBL" id="BCSY01000001">
    <property type="protein sequence ID" value="GAS93034.1"/>
    <property type="molecule type" value="Genomic_DNA"/>
</dbReference>
<proteinExistence type="predicted"/>
<dbReference type="PROSITE" id="PS51900">
    <property type="entry name" value="CB"/>
    <property type="match status" value="1"/>
</dbReference>
<evidence type="ECO:0000259" key="2">
    <source>
        <dbReference type="PROSITE" id="PS51900"/>
    </source>
</evidence>
<accession>A0A117I8C9</accession>
<name>A0A117I8C9_MYCCR</name>
<comment type="caution">
    <text evidence="3">The sequence shown here is derived from an EMBL/GenBank/DDBJ whole genome shotgun (WGS) entry which is preliminary data.</text>
</comment>
<dbReference type="GO" id="GO:0003677">
    <property type="term" value="F:DNA binding"/>
    <property type="evidence" value="ECO:0007669"/>
    <property type="project" value="UniProtKB-UniRule"/>
</dbReference>